<keyword evidence="9 11" id="KW-0413">Isomerase</keyword>
<evidence type="ECO:0000256" key="4">
    <source>
        <dbReference type="ARBA" id="ARBA00022475"/>
    </source>
</evidence>
<evidence type="ECO:0000256" key="12">
    <source>
        <dbReference type="SAM" id="MobiDB-lite"/>
    </source>
</evidence>
<dbReference type="GO" id="GO:0006457">
    <property type="term" value="P:protein folding"/>
    <property type="evidence" value="ECO:0007669"/>
    <property type="project" value="UniProtKB-UniRule"/>
</dbReference>
<keyword evidence="4 11" id="KW-1003">Cell membrane</keyword>
<comment type="similarity">
    <text evidence="3 11">Belongs to the PrsA family.</text>
</comment>
<dbReference type="STRING" id="1629.IV50_GL000469"/>
<reference evidence="14 15" key="1">
    <citation type="submission" date="2018-06" db="EMBL/GenBank/DDBJ databases">
        <authorList>
            <consortium name="Pathogen Informatics"/>
            <person name="Doyle S."/>
        </authorList>
    </citation>
    <scope>NUCLEOTIDE SEQUENCE [LARGE SCALE GENOMIC DNA]</scope>
    <source>
        <strain evidence="14 15">NCTC13645</strain>
    </source>
</reference>
<accession>A0A380P2W5</accession>
<protein>
    <recommendedName>
        <fullName evidence="11">Foldase protein PrsA</fullName>
        <ecNumber evidence="11">5.2.1.8</ecNumber>
    </recommendedName>
</protein>
<dbReference type="Pfam" id="PF00639">
    <property type="entry name" value="Rotamase"/>
    <property type="match status" value="1"/>
</dbReference>
<dbReference type="PANTHER" id="PTHR47245">
    <property type="entry name" value="PEPTIDYLPROLYL ISOMERASE"/>
    <property type="match status" value="1"/>
</dbReference>
<evidence type="ECO:0000256" key="3">
    <source>
        <dbReference type="ARBA" id="ARBA00006071"/>
    </source>
</evidence>
<dbReference type="HAMAP" id="MF_01145">
    <property type="entry name" value="Foldase_PrsA"/>
    <property type="match status" value="1"/>
</dbReference>
<sequence>MEKVLGVGVVLIAGIGLAVWGAGPKSVATSDDGNVTQSKYYKELKQTPTGQQTLANMIVNQVLDKKYGKEVSNKDVTKKYNETRDQMGSQFEQQLTASGMTPQTYRDSVKLELLERQAVKAHTNFSNAGLKKIYKEYQPKTSASVILMGSKSDAEKIVKELNDGQDFTELAKKYSGDSASKKNGGKLDDFDSTSTKVDPNVKKAAFKLKDGEYTKTPVQASTNSGYYIVKRNTQEKKPSFDKMKGDLKNIKVNEVMSDQDEVNAIVGKELGKANVDIKDPDMKNVLSKYTEAAAAQAAKENKSKHLLKSRTLRLFCSLFSNVSRLCIAYVRENTV</sequence>
<dbReference type="SUPFAM" id="SSF109998">
    <property type="entry name" value="Triger factor/SurA peptide-binding domain-like"/>
    <property type="match status" value="1"/>
</dbReference>
<dbReference type="PROSITE" id="PS50198">
    <property type="entry name" value="PPIC_PPIASE_2"/>
    <property type="match status" value="1"/>
</dbReference>
<dbReference type="InterPro" id="IPR027304">
    <property type="entry name" value="Trigger_fact/SurA_dom_sf"/>
</dbReference>
<dbReference type="SUPFAM" id="SSF54534">
    <property type="entry name" value="FKBP-like"/>
    <property type="match status" value="1"/>
</dbReference>
<organism evidence="14 15">
    <name type="scientific">Weissella viridescens</name>
    <name type="common">Lactobacillus viridescens</name>
    <dbReference type="NCBI Taxonomy" id="1629"/>
    <lineage>
        <taxon>Bacteria</taxon>
        <taxon>Bacillati</taxon>
        <taxon>Bacillota</taxon>
        <taxon>Bacilli</taxon>
        <taxon>Lactobacillales</taxon>
        <taxon>Lactobacillaceae</taxon>
        <taxon>Weissella</taxon>
    </lineage>
</organism>
<gene>
    <name evidence="11 14" type="primary">prsA</name>
    <name evidence="14" type="ORF">NCTC13645_01801</name>
</gene>
<name>A0A380P2W5_WEIVI</name>
<comment type="subcellular location">
    <subcellularLocation>
        <location evidence="2">Cell membrane</location>
        <topology evidence="2">Lipid-anchor</topology>
    </subcellularLocation>
</comment>
<dbReference type="InterPro" id="IPR046357">
    <property type="entry name" value="PPIase_dom_sf"/>
</dbReference>
<evidence type="ECO:0000256" key="9">
    <source>
        <dbReference type="ARBA" id="ARBA00023235"/>
    </source>
</evidence>
<dbReference type="EC" id="5.2.1.8" evidence="11"/>
<dbReference type="GO" id="GO:0003755">
    <property type="term" value="F:peptidyl-prolyl cis-trans isomerase activity"/>
    <property type="evidence" value="ECO:0007669"/>
    <property type="project" value="UniProtKB-UniRule"/>
</dbReference>
<evidence type="ECO:0000313" key="15">
    <source>
        <dbReference type="Proteomes" id="UP000254621"/>
    </source>
</evidence>
<evidence type="ECO:0000256" key="7">
    <source>
        <dbReference type="ARBA" id="ARBA00023136"/>
    </source>
</evidence>
<evidence type="ECO:0000256" key="1">
    <source>
        <dbReference type="ARBA" id="ARBA00000971"/>
    </source>
</evidence>
<dbReference type="AlphaFoldDB" id="A0A380P2W5"/>
<dbReference type="PANTHER" id="PTHR47245:SF1">
    <property type="entry name" value="FOLDASE PROTEIN PRSA"/>
    <property type="match status" value="1"/>
</dbReference>
<evidence type="ECO:0000256" key="6">
    <source>
        <dbReference type="ARBA" id="ARBA00023110"/>
    </source>
</evidence>
<dbReference type="Gene3D" id="3.10.50.40">
    <property type="match status" value="1"/>
</dbReference>
<evidence type="ECO:0000256" key="5">
    <source>
        <dbReference type="ARBA" id="ARBA00022729"/>
    </source>
</evidence>
<keyword evidence="8" id="KW-0564">Palmitate</keyword>
<evidence type="ECO:0000256" key="10">
    <source>
        <dbReference type="ARBA" id="ARBA00023288"/>
    </source>
</evidence>
<keyword evidence="5 11" id="KW-0732">Signal</keyword>
<evidence type="ECO:0000313" key="14">
    <source>
        <dbReference type="EMBL" id="SUP59543.1"/>
    </source>
</evidence>
<evidence type="ECO:0000259" key="13">
    <source>
        <dbReference type="PROSITE" id="PS50198"/>
    </source>
</evidence>
<dbReference type="GO" id="GO:0005886">
    <property type="term" value="C:plasma membrane"/>
    <property type="evidence" value="ECO:0007669"/>
    <property type="project" value="UniProtKB-SubCell"/>
</dbReference>
<dbReference type="Proteomes" id="UP000254621">
    <property type="component" value="Unassembled WGS sequence"/>
</dbReference>
<evidence type="ECO:0000256" key="2">
    <source>
        <dbReference type="ARBA" id="ARBA00004193"/>
    </source>
</evidence>
<keyword evidence="6 11" id="KW-0697">Rotamase</keyword>
<dbReference type="InterPro" id="IPR050245">
    <property type="entry name" value="PrsA_foldase"/>
</dbReference>
<comment type="catalytic activity">
    <reaction evidence="1 11">
        <text>[protein]-peptidylproline (omega=180) = [protein]-peptidylproline (omega=0)</text>
        <dbReference type="Rhea" id="RHEA:16237"/>
        <dbReference type="Rhea" id="RHEA-COMP:10747"/>
        <dbReference type="Rhea" id="RHEA-COMP:10748"/>
        <dbReference type="ChEBI" id="CHEBI:83833"/>
        <dbReference type="ChEBI" id="CHEBI:83834"/>
        <dbReference type="EC" id="5.2.1.8"/>
    </reaction>
</comment>
<keyword evidence="10" id="KW-0449">Lipoprotein</keyword>
<dbReference type="EMBL" id="UHIV01000004">
    <property type="protein sequence ID" value="SUP59543.1"/>
    <property type="molecule type" value="Genomic_DNA"/>
</dbReference>
<evidence type="ECO:0000256" key="11">
    <source>
        <dbReference type="HAMAP-Rule" id="MF_01145"/>
    </source>
</evidence>
<feature type="domain" description="PpiC" evidence="13">
    <location>
        <begin position="138"/>
        <end position="233"/>
    </location>
</feature>
<dbReference type="Gene3D" id="1.10.4030.10">
    <property type="entry name" value="Porin chaperone SurA, peptide-binding domain"/>
    <property type="match status" value="1"/>
</dbReference>
<feature type="region of interest" description="Disordered" evidence="12">
    <location>
        <begin position="174"/>
        <end position="194"/>
    </location>
</feature>
<dbReference type="InterPro" id="IPR000297">
    <property type="entry name" value="PPIase_PpiC"/>
</dbReference>
<proteinExistence type="inferred from homology"/>
<comment type="function">
    <text evidence="11">Plays a major role in protein secretion by helping the post-translocational extracellular folding of several secreted proteins.</text>
</comment>
<dbReference type="InterPro" id="IPR023059">
    <property type="entry name" value="Foldase_PrsA"/>
</dbReference>
<evidence type="ECO:0000256" key="8">
    <source>
        <dbReference type="ARBA" id="ARBA00023139"/>
    </source>
</evidence>
<keyword evidence="7 11" id="KW-0472">Membrane</keyword>